<dbReference type="OrthoDB" id="9804975at2"/>
<protein>
    <recommendedName>
        <fullName evidence="9">Cytochrome c-type biogenesis protein</fullName>
    </recommendedName>
</protein>
<keyword evidence="9" id="KW-0472">Membrane</keyword>
<evidence type="ECO:0000259" key="10">
    <source>
        <dbReference type="Pfam" id="PF03918"/>
    </source>
</evidence>
<dbReference type="InterPro" id="IPR051263">
    <property type="entry name" value="C-type_cytochrome_biogenesis"/>
</dbReference>
<sequence>MRRFCLAFLIAFALSGAGVGGFTLIATTPAWAVQPDEMLKDPKLEARAREISEGLRCMVCQNESIDESNADLARDLRLLVRERLKAGDTDEEVRDYLVARYGEFVLLKPRFERKTFILWFAPLGALLLGAVIMFVSYRRRKHNTDDAPGATPLDEAEKAELKRIMGEG</sequence>
<dbReference type="Proteomes" id="UP000244081">
    <property type="component" value="Unassembled WGS sequence"/>
</dbReference>
<comment type="subcellular location">
    <subcellularLocation>
        <location evidence="8">Membrane</location>
        <topology evidence="8">Single-pass membrane protein</topology>
        <orientation evidence="8">Periplasmic side</orientation>
    </subcellularLocation>
</comment>
<keyword evidence="6 9" id="KW-0408">Iron</keyword>
<dbReference type="InterPro" id="IPR005616">
    <property type="entry name" value="CcmH/CycL/Ccl2/NrfF_N"/>
</dbReference>
<comment type="caution">
    <text evidence="11">The sequence shown here is derived from an EMBL/GenBank/DDBJ whole genome shotgun (WGS) entry which is preliminary data.</text>
</comment>
<keyword evidence="12" id="KW-1185">Reference proteome</keyword>
<evidence type="ECO:0000256" key="3">
    <source>
        <dbReference type="ARBA" id="ARBA00022723"/>
    </source>
</evidence>
<gene>
    <name evidence="11" type="ORF">C8N35_110112</name>
</gene>
<dbReference type="PANTHER" id="PTHR47870">
    <property type="entry name" value="CYTOCHROME C-TYPE BIOGENESIS PROTEIN CCMH"/>
    <property type="match status" value="1"/>
</dbReference>
<keyword evidence="9" id="KW-0812">Transmembrane</keyword>
<name>A0A2T5V1K4_9HYPH</name>
<evidence type="ECO:0000256" key="2">
    <source>
        <dbReference type="ARBA" id="ARBA00022617"/>
    </source>
</evidence>
<keyword evidence="3 9" id="KW-0479">Metal-binding</keyword>
<evidence type="ECO:0000313" key="11">
    <source>
        <dbReference type="EMBL" id="PTW57633.1"/>
    </source>
</evidence>
<evidence type="ECO:0000313" key="12">
    <source>
        <dbReference type="Proteomes" id="UP000244081"/>
    </source>
</evidence>
<evidence type="ECO:0000256" key="4">
    <source>
        <dbReference type="ARBA" id="ARBA00022729"/>
    </source>
</evidence>
<dbReference type="GO" id="GO:0046872">
    <property type="term" value="F:metal ion binding"/>
    <property type="evidence" value="ECO:0007669"/>
    <property type="project" value="UniProtKB-KW"/>
</dbReference>
<dbReference type="AlphaFoldDB" id="A0A2T5V1K4"/>
<organism evidence="11 12">
    <name type="scientific">Breoghania corrubedonensis</name>
    <dbReference type="NCBI Taxonomy" id="665038"/>
    <lineage>
        <taxon>Bacteria</taxon>
        <taxon>Pseudomonadati</taxon>
        <taxon>Pseudomonadota</taxon>
        <taxon>Alphaproteobacteria</taxon>
        <taxon>Hyphomicrobiales</taxon>
        <taxon>Stappiaceae</taxon>
        <taxon>Breoghania</taxon>
    </lineage>
</organism>
<dbReference type="EMBL" id="QAYG01000010">
    <property type="protein sequence ID" value="PTW57633.1"/>
    <property type="molecule type" value="Genomic_DNA"/>
</dbReference>
<evidence type="ECO:0000256" key="7">
    <source>
        <dbReference type="ARBA" id="ARBA00037230"/>
    </source>
</evidence>
<evidence type="ECO:0000256" key="1">
    <source>
        <dbReference type="ARBA" id="ARBA00010342"/>
    </source>
</evidence>
<dbReference type="InterPro" id="IPR038297">
    <property type="entry name" value="CcmH/CycL/NrfF/Ccl2_sf"/>
</dbReference>
<dbReference type="GO" id="GO:0005886">
    <property type="term" value="C:plasma membrane"/>
    <property type="evidence" value="ECO:0007669"/>
    <property type="project" value="TreeGrafter"/>
</dbReference>
<evidence type="ECO:0000256" key="8">
    <source>
        <dbReference type="ARBA" id="ARBA00060491"/>
    </source>
</evidence>
<accession>A0A2T5V1K4</accession>
<reference evidence="11 12" key="1">
    <citation type="submission" date="2018-04" db="EMBL/GenBank/DDBJ databases">
        <title>Genomic Encyclopedia of Archaeal and Bacterial Type Strains, Phase II (KMG-II): from individual species to whole genera.</title>
        <authorList>
            <person name="Goeker M."/>
        </authorList>
    </citation>
    <scope>NUCLEOTIDE SEQUENCE [LARGE SCALE GENOMIC DNA]</scope>
    <source>
        <strain evidence="11 12">DSM 23382</strain>
    </source>
</reference>
<dbReference type="Gene3D" id="1.10.8.640">
    <property type="entry name" value="Cytochrome C biogenesis protein"/>
    <property type="match status" value="1"/>
</dbReference>
<dbReference type="GO" id="GO:0017004">
    <property type="term" value="P:cytochrome complex assembly"/>
    <property type="evidence" value="ECO:0007669"/>
    <property type="project" value="UniProtKB-KW"/>
</dbReference>
<dbReference type="PANTHER" id="PTHR47870:SF1">
    <property type="entry name" value="CYTOCHROME C-TYPE BIOGENESIS PROTEIN CCMH"/>
    <property type="match status" value="1"/>
</dbReference>
<comment type="similarity">
    <text evidence="1 9">Belongs to the CcmH/CycL/Ccl2/NrfF family.</text>
</comment>
<evidence type="ECO:0000256" key="6">
    <source>
        <dbReference type="ARBA" id="ARBA00023004"/>
    </source>
</evidence>
<dbReference type="Pfam" id="PF03918">
    <property type="entry name" value="CcmH"/>
    <property type="match status" value="1"/>
</dbReference>
<comment type="function">
    <text evidence="7">Required for the biogenesis of c-type cytochromes. Possible subunit of a heme lyase.</text>
</comment>
<feature type="transmembrane region" description="Helical" evidence="9">
    <location>
        <begin position="116"/>
        <end position="135"/>
    </location>
</feature>
<keyword evidence="9" id="KW-1133">Transmembrane helix</keyword>
<evidence type="ECO:0000256" key="5">
    <source>
        <dbReference type="ARBA" id="ARBA00022748"/>
    </source>
</evidence>
<keyword evidence="4 9" id="KW-0732">Signal</keyword>
<keyword evidence="2 9" id="KW-0349">Heme</keyword>
<keyword evidence="5" id="KW-0201">Cytochrome c-type biogenesis</keyword>
<dbReference type="FunFam" id="1.10.8.640:FF:000001">
    <property type="entry name" value="Cytochrome c-type biogenesis protein"/>
    <property type="match status" value="1"/>
</dbReference>
<dbReference type="CDD" id="cd16378">
    <property type="entry name" value="CcmH_N"/>
    <property type="match status" value="1"/>
</dbReference>
<evidence type="ECO:0000256" key="9">
    <source>
        <dbReference type="RuleBase" id="RU364112"/>
    </source>
</evidence>
<proteinExistence type="inferred from homology"/>
<feature type="domain" description="CcmH/CycL/Ccl2/NrfF N-terminal" evidence="10">
    <location>
        <begin position="23"/>
        <end position="165"/>
    </location>
</feature>